<protein>
    <recommendedName>
        <fullName evidence="8">Cytidylate kinase</fullName>
        <shortName evidence="8">CK</shortName>
        <ecNumber evidence="8">2.7.4.25</ecNumber>
    </recommendedName>
    <alternativeName>
        <fullName evidence="8">Cytidine monophosphate kinase</fullName>
        <shortName evidence="8">CMP kinase</shortName>
    </alternativeName>
</protein>
<keyword evidence="2 8" id="KW-0808">Transferase</keyword>
<reference evidence="9" key="1">
    <citation type="submission" date="2021-07" db="EMBL/GenBank/DDBJ databases">
        <title>Complete genome sequences of four Thermus thermophilus strains isolated from Arima Hot Spring in Japan.</title>
        <authorList>
            <person name="Tomariguchi N."/>
            <person name="Ueno Y."/>
            <person name="Miyazaki K."/>
        </authorList>
    </citation>
    <scope>NUCLEOTIDE SEQUENCE</scope>
    <source>
        <strain evidence="9">AA1-1</strain>
    </source>
</reference>
<evidence type="ECO:0000313" key="9">
    <source>
        <dbReference type="EMBL" id="BCZ86307.1"/>
    </source>
</evidence>
<name>A0A1J1ET90_THETH</name>
<evidence type="ECO:0000256" key="4">
    <source>
        <dbReference type="ARBA" id="ARBA00022777"/>
    </source>
</evidence>
<dbReference type="InterPro" id="IPR003136">
    <property type="entry name" value="Cytidylate_kin"/>
</dbReference>
<keyword evidence="4 8" id="KW-0418">Kinase</keyword>
<organism evidence="9 10">
    <name type="scientific">Thermus thermophilus</name>
    <dbReference type="NCBI Taxonomy" id="274"/>
    <lineage>
        <taxon>Bacteria</taxon>
        <taxon>Thermotogati</taxon>
        <taxon>Deinococcota</taxon>
        <taxon>Deinococci</taxon>
        <taxon>Thermales</taxon>
        <taxon>Thermaceae</taxon>
        <taxon>Thermus</taxon>
    </lineage>
</organism>
<accession>A0A1J1ET90</accession>
<dbReference type="NCBIfam" id="TIGR00017">
    <property type="entry name" value="cmk"/>
    <property type="match status" value="1"/>
</dbReference>
<dbReference type="GO" id="GO:0005737">
    <property type="term" value="C:cytoplasm"/>
    <property type="evidence" value="ECO:0007669"/>
    <property type="project" value="UniProtKB-SubCell"/>
</dbReference>
<keyword evidence="3 8" id="KW-0547">Nucleotide-binding</keyword>
<dbReference type="CDD" id="cd02020">
    <property type="entry name" value="CMPK"/>
    <property type="match status" value="1"/>
</dbReference>
<dbReference type="EC" id="2.7.4.25" evidence="8"/>
<evidence type="ECO:0000256" key="6">
    <source>
        <dbReference type="ARBA" id="ARBA00047615"/>
    </source>
</evidence>
<feature type="binding site" evidence="8">
    <location>
        <begin position="9"/>
        <end position="17"/>
    </location>
    <ligand>
        <name>ATP</name>
        <dbReference type="ChEBI" id="CHEBI:30616"/>
    </ligand>
</feature>
<dbReference type="GO" id="GO:0036431">
    <property type="term" value="F:dCMP kinase activity"/>
    <property type="evidence" value="ECO:0007669"/>
    <property type="project" value="InterPro"/>
</dbReference>
<dbReference type="RefSeq" id="WP_096410995.1">
    <property type="nucleotide sequence ID" value="NZ_AP019792.1"/>
</dbReference>
<dbReference type="Gene3D" id="3.40.50.300">
    <property type="entry name" value="P-loop containing nucleotide triphosphate hydrolases"/>
    <property type="match status" value="1"/>
</dbReference>
<keyword evidence="5 8" id="KW-0067">ATP-binding</keyword>
<dbReference type="EMBL" id="AP024926">
    <property type="protein sequence ID" value="BCZ86307.1"/>
    <property type="molecule type" value="Genomic_DNA"/>
</dbReference>
<proteinExistence type="inferred from homology"/>
<evidence type="ECO:0000256" key="8">
    <source>
        <dbReference type="HAMAP-Rule" id="MF_00238"/>
    </source>
</evidence>
<dbReference type="InterPro" id="IPR027417">
    <property type="entry name" value="P-loop_NTPase"/>
</dbReference>
<comment type="catalytic activity">
    <reaction evidence="6 8">
        <text>dCMP + ATP = dCDP + ADP</text>
        <dbReference type="Rhea" id="RHEA:25094"/>
        <dbReference type="ChEBI" id="CHEBI:30616"/>
        <dbReference type="ChEBI" id="CHEBI:57566"/>
        <dbReference type="ChEBI" id="CHEBI:58593"/>
        <dbReference type="ChEBI" id="CHEBI:456216"/>
        <dbReference type="EC" id="2.7.4.25"/>
    </reaction>
</comment>
<dbReference type="Proteomes" id="UP000825379">
    <property type="component" value="Chromosome"/>
</dbReference>
<sequence>MRGIVTIDGPSASGKSSVARRVAAALGVPYLSSGLLYRAAAFLALRAGVDPGDEEGLLALLEGLGVRLLAQAEGNRVLADGEDLTPFLHTPEVDRVVSGVARLPGVRAWVNRRLKEVPPPFVAEGRDMGTAVFPEAAHKFYLTASPEVRAWRRARERPQAYEEVLRDLLQRDERDKAQSAPAPDALVLDTGGMTLDEVVAWVLAHIRR</sequence>
<evidence type="ECO:0000256" key="1">
    <source>
        <dbReference type="ARBA" id="ARBA00009427"/>
    </source>
</evidence>
<dbReference type="Pfam" id="PF02224">
    <property type="entry name" value="Cytidylate_kin"/>
    <property type="match status" value="1"/>
</dbReference>
<comment type="subcellular location">
    <subcellularLocation>
        <location evidence="8">Cytoplasm</location>
    </subcellularLocation>
</comment>
<dbReference type="GO" id="GO:0005524">
    <property type="term" value="F:ATP binding"/>
    <property type="evidence" value="ECO:0007669"/>
    <property type="project" value="UniProtKB-UniRule"/>
</dbReference>
<evidence type="ECO:0000256" key="7">
    <source>
        <dbReference type="ARBA" id="ARBA00048478"/>
    </source>
</evidence>
<gene>
    <name evidence="8 9" type="primary">cmk</name>
    <name evidence="9" type="ORF">TthAA11_04890</name>
</gene>
<dbReference type="SUPFAM" id="SSF52540">
    <property type="entry name" value="P-loop containing nucleoside triphosphate hydrolases"/>
    <property type="match status" value="1"/>
</dbReference>
<evidence type="ECO:0000256" key="2">
    <source>
        <dbReference type="ARBA" id="ARBA00022679"/>
    </source>
</evidence>
<dbReference type="AlphaFoldDB" id="A0A1J1ET90"/>
<dbReference type="GO" id="GO:0006220">
    <property type="term" value="P:pyrimidine nucleotide metabolic process"/>
    <property type="evidence" value="ECO:0007669"/>
    <property type="project" value="UniProtKB-UniRule"/>
</dbReference>
<dbReference type="HAMAP" id="MF_00238">
    <property type="entry name" value="Cytidyl_kinase_type1"/>
    <property type="match status" value="1"/>
</dbReference>
<evidence type="ECO:0000313" key="10">
    <source>
        <dbReference type="Proteomes" id="UP000825379"/>
    </source>
</evidence>
<dbReference type="InterPro" id="IPR011994">
    <property type="entry name" value="Cytidylate_kinase_dom"/>
</dbReference>
<comment type="catalytic activity">
    <reaction evidence="7 8">
        <text>CMP + ATP = CDP + ADP</text>
        <dbReference type="Rhea" id="RHEA:11600"/>
        <dbReference type="ChEBI" id="CHEBI:30616"/>
        <dbReference type="ChEBI" id="CHEBI:58069"/>
        <dbReference type="ChEBI" id="CHEBI:60377"/>
        <dbReference type="ChEBI" id="CHEBI:456216"/>
        <dbReference type="EC" id="2.7.4.25"/>
    </reaction>
</comment>
<evidence type="ECO:0000256" key="3">
    <source>
        <dbReference type="ARBA" id="ARBA00022741"/>
    </source>
</evidence>
<keyword evidence="8" id="KW-0963">Cytoplasm</keyword>
<evidence type="ECO:0000256" key="5">
    <source>
        <dbReference type="ARBA" id="ARBA00022840"/>
    </source>
</evidence>
<comment type="similarity">
    <text evidence="1 8">Belongs to the cytidylate kinase family. Type 1 subfamily.</text>
</comment>